<reference evidence="10 11" key="1">
    <citation type="journal article" date="2011" name="Proc. Natl. Acad. Sci. U.S.A.">
        <title>Comparative genomics of xylose-fermenting fungi for enhanced biofuel production.</title>
        <authorList>
            <person name="Wohlbach D.J."/>
            <person name="Kuo A."/>
            <person name="Sato T.K."/>
            <person name="Potts K.M."/>
            <person name="Salamov A.A."/>
            <person name="LaButti K.M."/>
            <person name="Sun H."/>
            <person name="Clum A."/>
            <person name="Pangilinan J.L."/>
            <person name="Lindquist E.A."/>
            <person name="Lucas S."/>
            <person name="Lapidus A."/>
            <person name="Jin M."/>
            <person name="Gunawan C."/>
            <person name="Balan V."/>
            <person name="Dale B.E."/>
            <person name="Jeffries T.W."/>
            <person name="Zinkel R."/>
            <person name="Barry K.W."/>
            <person name="Grigoriev I.V."/>
            <person name="Gasch A.P."/>
        </authorList>
    </citation>
    <scope>NUCLEOTIDE SEQUENCE [LARGE SCALE GENOMIC DNA]</scope>
    <source>
        <strain evidence="11">ATCC 10573 / BCRC 21748 / CBS 615 / JCM 9827 / NBRC 10315 / NRRL Y-1498 / VKM Y-70</strain>
    </source>
</reference>
<evidence type="ECO:0000256" key="7">
    <source>
        <dbReference type="ARBA" id="ARBA00023136"/>
    </source>
</evidence>
<evidence type="ECO:0000256" key="3">
    <source>
        <dbReference type="ARBA" id="ARBA00022448"/>
    </source>
</evidence>
<dbReference type="KEGG" id="cten:18250323"/>
<evidence type="ECO:0000259" key="9">
    <source>
        <dbReference type="PROSITE" id="PS50195"/>
    </source>
</evidence>
<evidence type="ECO:0000256" key="1">
    <source>
        <dbReference type="ARBA" id="ARBA00004481"/>
    </source>
</evidence>
<keyword evidence="7" id="KW-0472">Membrane</keyword>
<dbReference type="GO" id="GO:0005829">
    <property type="term" value="C:cytosol"/>
    <property type="evidence" value="ECO:0007669"/>
    <property type="project" value="GOC"/>
</dbReference>
<dbReference type="GO" id="GO:0010008">
    <property type="term" value="C:endosome membrane"/>
    <property type="evidence" value="ECO:0007669"/>
    <property type="project" value="UniProtKB-SubCell"/>
</dbReference>
<name>G3B6P7_CANTC</name>
<dbReference type="EMBL" id="GL996524">
    <property type="protein sequence ID" value="EGV62983.1"/>
    <property type="molecule type" value="Genomic_DNA"/>
</dbReference>
<dbReference type="GeneID" id="18250323"/>
<dbReference type="InterPro" id="IPR051079">
    <property type="entry name" value="Sorting_Nexin_Autophagy"/>
</dbReference>
<dbReference type="GO" id="GO:0042147">
    <property type="term" value="P:retrograde transport, endosome to Golgi"/>
    <property type="evidence" value="ECO:0007669"/>
    <property type="project" value="InterPro"/>
</dbReference>
<proteinExistence type="inferred from homology"/>
<dbReference type="InterPro" id="IPR036871">
    <property type="entry name" value="PX_dom_sf"/>
</dbReference>
<sequence length="677" mass="76410">MPPMSTDKIDPDTPADTGPTPETTDQLHGAGALTLPEDQFADEDNNPFDHTSLSSMINDKNHVHTTNLHGDGGPDRVKNHQVDVVDAAGDASAPVFASPEESVLLYTNPKSNGDGSTDTEATTTGSIQINTESRVMRLLRPSSNMKVQITEANNSSEGMSNSSKKYIVYTIKLINEDNKEEVQTRRRYSDFESLREILTKVFPLVIIPPIPPKNYINFSILNNIVTSKGSNIVSPKQKESTNNYSYINSTHLNSNKLIEHRKRLLTSFLNNCLNIRQIRNLEFFSKFLDPNTNWQDEINLISNQLPKDIYHSNPENGLKTDAVYASLPHFTTNINMGFLNTISENSKKLGKSTGKLINGSGGGDPENSVPTTASEDSNSLSPKDSNENDLNSDSIETVNTSHLDDINRKIMDNFIGLANDYTELGTVFNSFSLLLADAPIIRTKSQEQGEDKDVGKLNIILDKMGQVFDRSYITINALISDLETKFSEPLGEEVQYSTTLRFIQKFQRRKDRQKKMLDSELKEKKATLQGLLKVEEETATIENAINSDPVSKQRRYQLDQNAPNNSYASRFKFPNMNSIKKITQYVSDIMDQNPQETRKHRISDLKTKINTLEKCQDIMLGDISYIADELNKNFKNFHKKQLKVIYDILLCYNGFLVNWAKKNLDIWEEIREEVVKL</sequence>
<feature type="region of interest" description="Disordered" evidence="8">
    <location>
        <begin position="353"/>
        <end position="394"/>
    </location>
</feature>
<dbReference type="PANTHER" id="PTHR46979">
    <property type="entry name" value="SORTING NEXIN-41"/>
    <property type="match status" value="1"/>
</dbReference>
<evidence type="ECO:0000313" key="11">
    <source>
        <dbReference type="Proteomes" id="UP000000707"/>
    </source>
</evidence>
<evidence type="ECO:0000313" key="10">
    <source>
        <dbReference type="EMBL" id="EGV62983.1"/>
    </source>
</evidence>
<evidence type="ECO:0000256" key="5">
    <source>
        <dbReference type="ARBA" id="ARBA00022927"/>
    </source>
</evidence>
<dbReference type="InterPro" id="IPR044106">
    <property type="entry name" value="PX_Snx41/Atg20"/>
</dbReference>
<dbReference type="OrthoDB" id="289314at2759"/>
<feature type="domain" description="PX" evidence="9">
    <location>
        <begin position="147"/>
        <end position="295"/>
    </location>
</feature>
<protein>
    <recommendedName>
        <fullName evidence="9">PX domain-containing protein</fullName>
    </recommendedName>
</protein>
<gene>
    <name evidence="10" type="ORF">CANTEDRAFT_93762</name>
</gene>
<accession>G3B6P7</accession>
<feature type="compositionally biased region" description="Low complexity" evidence="8">
    <location>
        <begin position="12"/>
        <end position="24"/>
    </location>
</feature>
<dbReference type="Gene3D" id="3.30.1520.10">
    <property type="entry name" value="Phox-like domain"/>
    <property type="match status" value="1"/>
</dbReference>
<keyword evidence="3" id="KW-0813">Transport</keyword>
<keyword evidence="6" id="KW-0446">Lipid-binding</keyword>
<dbReference type="SMART" id="SM00312">
    <property type="entry name" value="PX"/>
    <property type="match status" value="1"/>
</dbReference>
<dbReference type="eggNOG" id="KOG2273">
    <property type="taxonomic scope" value="Eukaryota"/>
</dbReference>
<keyword evidence="4" id="KW-0967">Endosome</keyword>
<evidence type="ECO:0000256" key="8">
    <source>
        <dbReference type="SAM" id="MobiDB-lite"/>
    </source>
</evidence>
<feature type="compositionally biased region" description="Polar residues" evidence="8">
    <location>
        <begin position="368"/>
        <end position="394"/>
    </location>
</feature>
<dbReference type="PROSITE" id="PS50195">
    <property type="entry name" value="PX"/>
    <property type="match status" value="1"/>
</dbReference>
<dbReference type="HOGENOM" id="CLU_014456_2_0_1"/>
<dbReference type="InterPro" id="IPR001683">
    <property type="entry name" value="PX_dom"/>
</dbReference>
<comment type="subcellular location">
    <subcellularLocation>
        <location evidence="1">Endosome membrane</location>
        <topology evidence="1">Peripheral membrane protein</topology>
    </subcellularLocation>
</comment>
<dbReference type="STRING" id="590646.G3B6P7"/>
<evidence type="ECO:0000256" key="2">
    <source>
        <dbReference type="ARBA" id="ARBA00010883"/>
    </source>
</evidence>
<dbReference type="CDD" id="cd06867">
    <property type="entry name" value="PX_SNX41_42"/>
    <property type="match status" value="1"/>
</dbReference>
<dbReference type="AlphaFoldDB" id="G3B6P7"/>
<feature type="region of interest" description="Disordered" evidence="8">
    <location>
        <begin position="1"/>
        <end position="30"/>
    </location>
</feature>
<keyword evidence="11" id="KW-1185">Reference proteome</keyword>
<dbReference type="GO" id="GO:0035091">
    <property type="term" value="F:phosphatidylinositol binding"/>
    <property type="evidence" value="ECO:0007669"/>
    <property type="project" value="InterPro"/>
</dbReference>
<dbReference type="GO" id="GO:0015031">
    <property type="term" value="P:protein transport"/>
    <property type="evidence" value="ECO:0007669"/>
    <property type="project" value="UniProtKB-KW"/>
</dbReference>
<dbReference type="PANTHER" id="PTHR46979:SF2">
    <property type="entry name" value="SORTING NEXIN-41"/>
    <property type="match status" value="1"/>
</dbReference>
<organism evidence="11">
    <name type="scientific">Candida tenuis (strain ATCC 10573 / BCRC 21748 / CBS 615 / JCM 9827 / NBRC 10315 / NRRL Y-1498 / VKM Y-70)</name>
    <name type="common">Yeast</name>
    <name type="synonym">Yamadazyma tenuis</name>
    <dbReference type="NCBI Taxonomy" id="590646"/>
    <lineage>
        <taxon>Eukaryota</taxon>
        <taxon>Fungi</taxon>
        <taxon>Dikarya</taxon>
        <taxon>Ascomycota</taxon>
        <taxon>Saccharomycotina</taxon>
        <taxon>Pichiomycetes</taxon>
        <taxon>Debaryomycetaceae</taxon>
        <taxon>Yamadazyma</taxon>
    </lineage>
</organism>
<dbReference type="Pfam" id="PF00787">
    <property type="entry name" value="PX"/>
    <property type="match status" value="1"/>
</dbReference>
<dbReference type="Proteomes" id="UP000000707">
    <property type="component" value="Unassembled WGS sequence"/>
</dbReference>
<keyword evidence="5" id="KW-0653">Protein transport</keyword>
<evidence type="ECO:0000256" key="4">
    <source>
        <dbReference type="ARBA" id="ARBA00022753"/>
    </source>
</evidence>
<comment type="similarity">
    <text evidence="2">Belongs to the sorting nexin family.</text>
</comment>
<evidence type="ECO:0000256" key="6">
    <source>
        <dbReference type="ARBA" id="ARBA00023121"/>
    </source>
</evidence>
<dbReference type="SUPFAM" id="SSF64268">
    <property type="entry name" value="PX domain"/>
    <property type="match status" value="1"/>
</dbReference>